<sequence length="272" mass="29318">MFANVTPPGYWRPECLGSPDLGDGSILRYFHSLKFAHCHEAWAESVPGEPQDWGLGPKMNEALHDHLISKRTAELESPAIAEPALVHAADGHDAIVPSFLVVDTQREWGIGDGKAIGDSQVSPPSWAFTGCGKAPLDRIDHFEMNIPSGQTAHRRREAIALVLTQPVAEELGRLTGLLASGKGIENLDDYPEIINAAFAPTALDPGDFPSKAEKRIAVGLDRTLYFAPAIWSSTNSDGRFAHEIDLDGDCPGLEWNTLVVLFLGPGVGPDPT</sequence>
<proteinExistence type="predicted"/>
<dbReference type="KEGG" id="amob:HG15A2_04670"/>
<dbReference type="AlphaFoldDB" id="A0A517MQZ8"/>
<dbReference type="EMBL" id="CP036263">
    <property type="protein sequence ID" value="QDS97207.1"/>
    <property type="molecule type" value="Genomic_DNA"/>
</dbReference>
<name>A0A517MQZ8_9BACT</name>
<organism evidence="1 2">
    <name type="scientific">Adhaeretor mobilis</name>
    <dbReference type="NCBI Taxonomy" id="1930276"/>
    <lineage>
        <taxon>Bacteria</taxon>
        <taxon>Pseudomonadati</taxon>
        <taxon>Planctomycetota</taxon>
        <taxon>Planctomycetia</taxon>
        <taxon>Pirellulales</taxon>
        <taxon>Lacipirellulaceae</taxon>
        <taxon>Adhaeretor</taxon>
    </lineage>
</organism>
<evidence type="ECO:0000313" key="2">
    <source>
        <dbReference type="Proteomes" id="UP000319852"/>
    </source>
</evidence>
<gene>
    <name evidence="1" type="ORF">HG15A2_04670</name>
</gene>
<reference evidence="1 2" key="1">
    <citation type="submission" date="2019-02" db="EMBL/GenBank/DDBJ databases">
        <title>Deep-cultivation of Planctomycetes and their phenomic and genomic characterization uncovers novel biology.</title>
        <authorList>
            <person name="Wiegand S."/>
            <person name="Jogler M."/>
            <person name="Boedeker C."/>
            <person name="Pinto D."/>
            <person name="Vollmers J."/>
            <person name="Rivas-Marin E."/>
            <person name="Kohn T."/>
            <person name="Peeters S.H."/>
            <person name="Heuer A."/>
            <person name="Rast P."/>
            <person name="Oberbeckmann S."/>
            <person name="Bunk B."/>
            <person name="Jeske O."/>
            <person name="Meyerdierks A."/>
            <person name="Storesund J.E."/>
            <person name="Kallscheuer N."/>
            <person name="Luecker S."/>
            <person name="Lage O.M."/>
            <person name="Pohl T."/>
            <person name="Merkel B.J."/>
            <person name="Hornburger P."/>
            <person name="Mueller R.-W."/>
            <person name="Bruemmer F."/>
            <person name="Labrenz M."/>
            <person name="Spormann A.M."/>
            <person name="Op den Camp H."/>
            <person name="Overmann J."/>
            <person name="Amann R."/>
            <person name="Jetten M.S.M."/>
            <person name="Mascher T."/>
            <person name="Medema M.H."/>
            <person name="Devos D.P."/>
            <person name="Kaster A.-K."/>
            <person name="Ovreas L."/>
            <person name="Rohde M."/>
            <person name="Galperin M.Y."/>
            <person name="Jogler C."/>
        </authorList>
    </citation>
    <scope>NUCLEOTIDE SEQUENCE [LARGE SCALE GENOMIC DNA]</scope>
    <source>
        <strain evidence="1 2">HG15A2</strain>
    </source>
</reference>
<protein>
    <submittedName>
        <fullName evidence="1">Uncharacterized protein</fullName>
    </submittedName>
</protein>
<keyword evidence="2" id="KW-1185">Reference proteome</keyword>
<dbReference type="Proteomes" id="UP000319852">
    <property type="component" value="Chromosome"/>
</dbReference>
<accession>A0A517MQZ8</accession>
<evidence type="ECO:0000313" key="1">
    <source>
        <dbReference type="EMBL" id="QDS97207.1"/>
    </source>
</evidence>